<dbReference type="GO" id="GO:0032367">
    <property type="term" value="P:intracellular cholesterol transport"/>
    <property type="evidence" value="ECO:0007669"/>
    <property type="project" value="InterPro"/>
</dbReference>
<dbReference type="ZFIN" id="ZDB-GENE-050417-168">
    <property type="gene designation" value="stard4"/>
</dbReference>
<evidence type="ECO:0000313" key="5">
    <source>
        <dbReference type="ZFIN" id="ZDB-GENE-050417-168"/>
    </source>
</evidence>
<dbReference type="OrthoDB" id="196858at2759"/>
<dbReference type="InterPro" id="IPR042555">
    <property type="entry name" value="StarD4"/>
</dbReference>
<keyword evidence="2" id="KW-1185">Reference proteome</keyword>
<dbReference type="SMART" id="SM00234">
    <property type="entry name" value="START"/>
    <property type="match status" value="1"/>
</dbReference>
<evidence type="ECO:0000313" key="3">
    <source>
        <dbReference type="RefSeq" id="NP_001017679.2"/>
    </source>
</evidence>
<dbReference type="InterPro" id="IPR002913">
    <property type="entry name" value="START_lipid-bd_dom"/>
</dbReference>
<dbReference type="PANTHER" id="PTHR47006">
    <property type="entry name" value="STAR-RELATED LIPID TRANSFER PROTEIN 4"/>
    <property type="match status" value="1"/>
</dbReference>
<dbReference type="PANTHER" id="PTHR47006:SF1">
    <property type="entry name" value="STAR-RELATED LIPID TRANSFER PROTEIN 4"/>
    <property type="match status" value="1"/>
</dbReference>
<evidence type="ECO:0000313" key="4">
    <source>
        <dbReference type="RefSeq" id="XP_021324495.1"/>
    </source>
</evidence>
<reference evidence="3" key="2">
    <citation type="journal article" date="2016" name="BMC Genomics">
        <title>Gene evolution and gene expression after whole genome duplication in fish: the PhyloFish database.</title>
        <authorList>
            <person name="Pasquier J."/>
            <person name="Cabau C."/>
            <person name="Nguyen T."/>
            <person name="Jouanno E."/>
            <person name="Severac D."/>
            <person name="Braasch I."/>
            <person name="Journot L."/>
            <person name="Pontarotti P."/>
            <person name="Klopp C."/>
            <person name="Postlethwait J.H."/>
            <person name="Guiguen Y."/>
            <person name="Bobe J."/>
        </authorList>
    </citation>
    <scope>NUCLEOTIDE SEQUENCE</scope>
</reference>
<dbReference type="CTD" id="134429"/>
<dbReference type="AGR" id="ZFIN:ZDB-GENE-050417-168"/>
<organism evidence="2 4">
    <name type="scientific">Danio rerio</name>
    <name type="common">Zebrafish</name>
    <name type="synonym">Brachydanio rerio</name>
    <dbReference type="NCBI Taxonomy" id="7955"/>
    <lineage>
        <taxon>Eukaryota</taxon>
        <taxon>Metazoa</taxon>
        <taxon>Chordata</taxon>
        <taxon>Craniata</taxon>
        <taxon>Vertebrata</taxon>
        <taxon>Euteleostomi</taxon>
        <taxon>Actinopterygii</taxon>
        <taxon>Neopterygii</taxon>
        <taxon>Teleostei</taxon>
        <taxon>Ostariophysi</taxon>
        <taxon>Cypriniformes</taxon>
        <taxon>Danionidae</taxon>
        <taxon>Danioninae</taxon>
        <taxon>Danio</taxon>
    </lineage>
</organism>
<dbReference type="Proteomes" id="UP000000437">
    <property type="component" value="Chromosome 21"/>
</dbReference>
<reference evidence="2" key="1">
    <citation type="journal article" date="2013" name="Nature">
        <title>The zebrafish reference genome sequence and its relationship to the human genome.</title>
        <authorList>
            <consortium name="Genome Reference Consortium Zebrafish"/>
            <person name="Howe K."/>
            <person name="Clark M.D."/>
            <person name="Torroja C.F."/>
            <person name="Torrance J."/>
            <person name="Berthelot C."/>
            <person name="Muffato M."/>
            <person name="Collins J.E."/>
            <person name="Humphray S."/>
            <person name="McLaren K."/>
            <person name="Matthews L."/>
            <person name="McLaren S."/>
            <person name="Sealy I."/>
            <person name="Caccamo M."/>
            <person name="Churcher C."/>
            <person name="Scott C."/>
            <person name="Barrett J.C."/>
            <person name="Koch R."/>
            <person name="Rauch G.J."/>
            <person name="White S."/>
            <person name="Chow W."/>
            <person name="Kilian B."/>
            <person name="Quintais L.T."/>
            <person name="Guerra-Assuncao J.A."/>
            <person name="Zhou Y."/>
            <person name="Gu Y."/>
            <person name="Yen J."/>
            <person name="Vogel J.H."/>
            <person name="Eyre T."/>
            <person name="Redmond S."/>
            <person name="Banerjee R."/>
            <person name="Chi J."/>
            <person name="Fu B."/>
            <person name="Langley E."/>
            <person name="Maguire S.F."/>
            <person name="Laird G.K."/>
            <person name="Lloyd D."/>
            <person name="Kenyon E."/>
            <person name="Donaldson S."/>
            <person name="Sehra H."/>
            <person name="Almeida-King J."/>
            <person name="Loveland J."/>
            <person name="Trevanion S."/>
            <person name="Jones M."/>
            <person name="Quail M."/>
            <person name="Willey D."/>
            <person name="Hunt A."/>
            <person name="Burton J."/>
            <person name="Sims S."/>
            <person name="McLay K."/>
            <person name="Plumb B."/>
            <person name="Davis J."/>
            <person name="Clee C."/>
            <person name="Oliver K."/>
            <person name="Clark R."/>
            <person name="Riddle C."/>
            <person name="Elliot D."/>
            <person name="Eliott D."/>
            <person name="Threadgold G."/>
            <person name="Harden G."/>
            <person name="Ware D."/>
            <person name="Begum S."/>
            <person name="Mortimore B."/>
            <person name="Mortimer B."/>
            <person name="Kerry G."/>
            <person name="Heath P."/>
            <person name="Phillimore B."/>
            <person name="Tracey A."/>
            <person name="Corby N."/>
            <person name="Dunn M."/>
            <person name="Johnson C."/>
            <person name="Wood J."/>
            <person name="Clark S."/>
            <person name="Pelan S."/>
            <person name="Griffiths G."/>
            <person name="Smith M."/>
            <person name="Glithero R."/>
            <person name="Howden P."/>
            <person name="Barker N."/>
            <person name="Lloyd C."/>
            <person name="Stevens C."/>
            <person name="Harley J."/>
            <person name="Holt K."/>
            <person name="Panagiotidis G."/>
            <person name="Lovell J."/>
            <person name="Beasley H."/>
            <person name="Henderson C."/>
            <person name="Gordon D."/>
            <person name="Auger K."/>
            <person name="Wright D."/>
            <person name="Collins J."/>
            <person name="Raisen C."/>
            <person name="Dyer L."/>
            <person name="Leung K."/>
            <person name="Robertson L."/>
            <person name="Ambridge K."/>
            <person name="Leongamornlert D."/>
            <person name="McGuire S."/>
            <person name="Gilderthorp R."/>
            <person name="Griffiths C."/>
            <person name="Manthravadi D."/>
            <person name="Nichol S."/>
            <person name="Barker G."/>
            <person name="Whitehead S."/>
            <person name="Kay M."/>
            <person name="Brown J."/>
            <person name="Murnane C."/>
            <person name="Gray E."/>
            <person name="Humphries M."/>
            <person name="Sycamore N."/>
            <person name="Barker D."/>
            <person name="Saunders D."/>
            <person name="Wallis J."/>
            <person name="Babbage A."/>
            <person name="Hammond S."/>
            <person name="Mashreghi-Mohammadi M."/>
            <person name="Barr L."/>
            <person name="Martin S."/>
            <person name="Wray P."/>
            <person name="Ellington A."/>
            <person name="Matthews N."/>
            <person name="Ellwood M."/>
            <person name="Woodmansey R."/>
            <person name="Clark G."/>
            <person name="Cooper J."/>
            <person name="Cooper J."/>
            <person name="Tromans A."/>
            <person name="Grafham D."/>
            <person name="Skuce C."/>
            <person name="Pandian R."/>
            <person name="Andrews R."/>
            <person name="Harrison E."/>
            <person name="Kimberley A."/>
            <person name="Garnett J."/>
            <person name="Fosker N."/>
            <person name="Hall R."/>
            <person name="Garner P."/>
            <person name="Kelly D."/>
            <person name="Bird C."/>
            <person name="Palmer S."/>
            <person name="Gehring I."/>
            <person name="Berger A."/>
            <person name="Dooley C.M."/>
            <person name="Ersan-Urun Z."/>
            <person name="Eser C."/>
            <person name="Geiger H."/>
            <person name="Geisler M."/>
            <person name="Karotki L."/>
            <person name="Kirn A."/>
            <person name="Konantz J."/>
            <person name="Konantz M."/>
            <person name="Oberlander M."/>
            <person name="Rudolph-Geiger S."/>
            <person name="Teucke M."/>
            <person name="Lanz C."/>
            <person name="Raddatz G."/>
            <person name="Osoegawa K."/>
            <person name="Zhu B."/>
            <person name="Rapp A."/>
            <person name="Widaa S."/>
            <person name="Langford C."/>
            <person name="Yang F."/>
            <person name="Schuster S.C."/>
            <person name="Carter N.P."/>
            <person name="Harrow J."/>
            <person name="Ning Z."/>
            <person name="Herrero J."/>
            <person name="Searle S.M."/>
            <person name="Enright A."/>
            <person name="Geisler R."/>
            <person name="Plasterk R.H."/>
            <person name="Lee C."/>
            <person name="Westerfield M."/>
            <person name="de Jong P.J."/>
            <person name="Zon L.I."/>
            <person name="Postlethwait J.H."/>
            <person name="Nusslein-Volhard C."/>
            <person name="Hubbard T.J."/>
            <person name="Roest Crollius H."/>
            <person name="Rogers J."/>
            <person name="Stemple D.L."/>
        </authorList>
    </citation>
    <scope>NUCLEOTIDE SEQUENCE [LARGE SCALE GENOMIC DNA]</scope>
</reference>
<evidence type="ECO:0000259" key="1">
    <source>
        <dbReference type="PROSITE" id="PS50848"/>
    </source>
</evidence>
<evidence type="ECO:0000313" key="2">
    <source>
        <dbReference type="Proteomes" id="UP000000437"/>
    </source>
</evidence>
<dbReference type="Gene3D" id="3.30.530.20">
    <property type="match status" value="1"/>
</dbReference>
<dbReference type="Pfam" id="PF01852">
    <property type="entry name" value="START"/>
    <property type="match status" value="1"/>
</dbReference>
<protein>
    <submittedName>
        <fullName evidence="3 4">StAR-related lipid transfer protein 4</fullName>
    </submittedName>
</protein>
<dbReference type="GeneID" id="550374"/>
<dbReference type="RefSeq" id="XP_021324495.1">
    <property type="nucleotide sequence ID" value="XM_021468820.2"/>
</dbReference>
<proteinExistence type="predicted"/>
<dbReference type="RefSeq" id="NP_001017679.2">
    <property type="nucleotide sequence ID" value="NM_001017679.1"/>
</dbReference>
<dbReference type="InterPro" id="IPR023393">
    <property type="entry name" value="START-like_dom_sf"/>
</dbReference>
<reference evidence="3 4" key="3">
    <citation type="submission" date="2025-04" db="UniProtKB">
        <authorList>
            <consortium name="RefSeq"/>
        </authorList>
    </citation>
    <scope>IDENTIFICATION</scope>
    <source>
        <strain evidence="4">Tuebingen</strain>
    </source>
</reference>
<sequence length="204" mass="22701">MAGSSGMSPQALKDTLISYHQLEDADWRLSKRSKDVSVWQRASQEFSGSLYKAQGRVRGDPQQIVDFLRPGARRLDWDSMMTSMEILETPEQGCCVVKYTTSGQLWNIISPREFVDFSYTSECERGLLSCGVSVDREQHSSGCVRGFNHACGWFCVPTDDPSLSLLTGYIQTDLRGHLPRAAVDTAMASGLITFFSDLQRALDA</sequence>
<dbReference type="SUPFAM" id="SSF55961">
    <property type="entry name" value="Bet v1-like"/>
    <property type="match status" value="1"/>
</dbReference>
<name>A0A8M9PTU1_DANRE</name>
<gene>
    <name evidence="3 4 5" type="primary">stard4</name>
    <name evidence="3 4" type="synonym">zgc:112466</name>
</gene>
<accession>A0A8M9PTU1</accession>
<dbReference type="PROSITE" id="PS50848">
    <property type="entry name" value="START"/>
    <property type="match status" value="1"/>
</dbReference>
<feature type="domain" description="START" evidence="1">
    <location>
        <begin position="16"/>
        <end position="204"/>
    </location>
</feature>
<dbReference type="AlphaFoldDB" id="A0A8M9PTU1"/>
<dbReference type="GO" id="GO:0015485">
    <property type="term" value="F:cholesterol binding"/>
    <property type="evidence" value="ECO:0007669"/>
    <property type="project" value="InterPro"/>
</dbReference>